<dbReference type="EMBL" id="LGRX02033538">
    <property type="protein sequence ID" value="KAK3240839.1"/>
    <property type="molecule type" value="Genomic_DNA"/>
</dbReference>
<evidence type="ECO:0000313" key="1">
    <source>
        <dbReference type="EMBL" id="KAK3240839.1"/>
    </source>
</evidence>
<feature type="non-terminal residue" evidence="1">
    <location>
        <position position="1"/>
    </location>
</feature>
<accession>A0AAE0BRK8</accession>
<comment type="caution">
    <text evidence="1">The sequence shown here is derived from an EMBL/GenBank/DDBJ whole genome shotgun (WGS) entry which is preliminary data.</text>
</comment>
<keyword evidence="2" id="KW-1185">Reference proteome</keyword>
<gene>
    <name evidence="1" type="ORF">CYMTET_49353</name>
</gene>
<dbReference type="AlphaFoldDB" id="A0AAE0BRK8"/>
<protein>
    <submittedName>
        <fullName evidence="1">Uncharacterized protein</fullName>
    </submittedName>
</protein>
<proteinExistence type="predicted"/>
<reference evidence="1 2" key="1">
    <citation type="journal article" date="2015" name="Genome Biol. Evol.">
        <title>Comparative Genomics of a Bacterivorous Green Alga Reveals Evolutionary Causalities and Consequences of Phago-Mixotrophic Mode of Nutrition.</title>
        <authorList>
            <person name="Burns J.A."/>
            <person name="Paasch A."/>
            <person name="Narechania A."/>
            <person name="Kim E."/>
        </authorList>
    </citation>
    <scope>NUCLEOTIDE SEQUENCE [LARGE SCALE GENOMIC DNA]</scope>
    <source>
        <strain evidence="1 2">PLY_AMNH</strain>
    </source>
</reference>
<organism evidence="1 2">
    <name type="scientific">Cymbomonas tetramitiformis</name>
    <dbReference type="NCBI Taxonomy" id="36881"/>
    <lineage>
        <taxon>Eukaryota</taxon>
        <taxon>Viridiplantae</taxon>
        <taxon>Chlorophyta</taxon>
        <taxon>Pyramimonadophyceae</taxon>
        <taxon>Pyramimonadales</taxon>
        <taxon>Pyramimonadaceae</taxon>
        <taxon>Cymbomonas</taxon>
    </lineage>
</organism>
<sequence>THTLAETFEPKAGKGFALRRAIGELGTDGVYIETSHMFVKTWMDVAYEMLAGVADIHVVILRRYVPEMLMSRASLGHMRGGVAYLASEQKDDVSPPNGWINTAFAPCTMARPPRLLQPVKNDRVQSGGAQEWHDSVEIQLQLLMGYHVDVEARVQHMIKTYASRFTFVETTLKDLNTPEGVGKLFSALKLRPTPSTWRTVAEPCNLRLEEKEVKRCDELTMSKCEQAAQSYLNSCAIEGIDLPPLPHMDPRLKLPSK</sequence>
<evidence type="ECO:0000313" key="2">
    <source>
        <dbReference type="Proteomes" id="UP001190700"/>
    </source>
</evidence>
<dbReference type="Proteomes" id="UP001190700">
    <property type="component" value="Unassembled WGS sequence"/>
</dbReference>
<name>A0AAE0BRK8_9CHLO</name>